<dbReference type="GO" id="GO:0005525">
    <property type="term" value="F:GTP binding"/>
    <property type="evidence" value="ECO:0007669"/>
    <property type="project" value="UniProtKB-UniRule"/>
</dbReference>
<dbReference type="EC" id="3.6.1.-" evidence="10"/>
<dbReference type="HAMAP" id="MF_01820">
    <property type="entry name" value="GTPase_RsgA"/>
    <property type="match status" value="1"/>
</dbReference>
<proteinExistence type="inferred from homology"/>
<dbReference type="Pfam" id="PF03193">
    <property type="entry name" value="RsgA_GTPase"/>
    <property type="match status" value="1"/>
</dbReference>
<feature type="binding site" evidence="10">
    <location>
        <position position="250"/>
    </location>
    <ligand>
        <name>Zn(2+)</name>
        <dbReference type="ChEBI" id="CHEBI:29105"/>
    </ligand>
</feature>
<keyword evidence="4 10" id="KW-0699">rRNA-binding</keyword>
<dbReference type="InterPro" id="IPR030378">
    <property type="entry name" value="G_CP_dom"/>
</dbReference>
<feature type="binding site" evidence="10">
    <location>
        <position position="243"/>
    </location>
    <ligand>
        <name>Zn(2+)</name>
        <dbReference type="ChEBI" id="CHEBI:29105"/>
    </ligand>
</feature>
<evidence type="ECO:0000256" key="7">
    <source>
        <dbReference type="ARBA" id="ARBA00022833"/>
    </source>
</evidence>
<dbReference type="CDD" id="cd04466">
    <property type="entry name" value="S1_YloQ_GTPase"/>
    <property type="match status" value="1"/>
</dbReference>
<dbReference type="GO" id="GO:0046872">
    <property type="term" value="F:metal ion binding"/>
    <property type="evidence" value="ECO:0007669"/>
    <property type="project" value="UniProtKB-KW"/>
</dbReference>
<keyword evidence="2 10" id="KW-0690">Ribosome biogenesis</keyword>
<dbReference type="Gene3D" id="2.40.50.140">
    <property type="entry name" value="Nucleic acid-binding proteins"/>
    <property type="match status" value="1"/>
</dbReference>
<reference evidence="13 14" key="1">
    <citation type="submission" date="2018-08" db="EMBL/GenBank/DDBJ databases">
        <title>Murine metabolic-syndrome-specific gut microbial biobank.</title>
        <authorList>
            <person name="Liu C."/>
        </authorList>
    </citation>
    <scope>NUCLEOTIDE SEQUENCE [LARGE SCALE GENOMIC DNA]</scope>
    <source>
        <strain evidence="13 14">28</strain>
    </source>
</reference>
<dbReference type="AlphaFoldDB" id="A0A845QL05"/>
<gene>
    <name evidence="10 13" type="primary">rsgA</name>
    <name evidence="13" type="ORF">D0435_10665</name>
</gene>
<evidence type="ECO:0000256" key="1">
    <source>
        <dbReference type="ARBA" id="ARBA00022490"/>
    </source>
</evidence>
<keyword evidence="6 10" id="KW-0378">Hydrolase</keyword>
<dbReference type="GO" id="GO:0042274">
    <property type="term" value="P:ribosomal small subunit biogenesis"/>
    <property type="evidence" value="ECO:0007669"/>
    <property type="project" value="UniProtKB-UniRule"/>
</dbReference>
<dbReference type="PANTHER" id="PTHR32120">
    <property type="entry name" value="SMALL RIBOSOMAL SUBUNIT BIOGENESIS GTPASE RSGA"/>
    <property type="match status" value="1"/>
</dbReference>
<dbReference type="InterPro" id="IPR027417">
    <property type="entry name" value="P-loop_NTPase"/>
</dbReference>
<dbReference type="InterPro" id="IPR004881">
    <property type="entry name" value="Ribosome_biogen_GTPase_RsgA"/>
</dbReference>
<dbReference type="Pfam" id="PF16745">
    <property type="entry name" value="RsgA_N"/>
    <property type="match status" value="1"/>
</dbReference>
<comment type="function">
    <text evidence="10">One of several proteins that assist in the late maturation steps of the functional core of the 30S ribosomal subunit. Helps release RbfA from mature subunits. May play a role in the assembly of ribosomal proteins into the subunit. Circularly permuted GTPase that catalyzes slow GTP hydrolysis, GTPase activity is stimulated by the 30S ribosomal subunit.</text>
</comment>
<accession>A0A845QL05</accession>
<feature type="binding site" evidence="10">
    <location>
        <position position="248"/>
    </location>
    <ligand>
        <name>Zn(2+)</name>
        <dbReference type="ChEBI" id="CHEBI:29105"/>
    </ligand>
</feature>
<evidence type="ECO:0000256" key="6">
    <source>
        <dbReference type="ARBA" id="ARBA00022801"/>
    </source>
</evidence>
<dbReference type="Proteomes" id="UP000446866">
    <property type="component" value="Unassembled WGS sequence"/>
</dbReference>
<comment type="similarity">
    <text evidence="10">Belongs to the TRAFAC class YlqF/YawG GTPase family. RsgA subfamily.</text>
</comment>
<keyword evidence="3 10" id="KW-0479">Metal-binding</keyword>
<evidence type="ECO:0000313" key="14">
    <source>
        <dbReference type="Proteomes" id="UP000446866"/>
    </source>
</evidence>
<comment type="subunit">
    <text evidence="10">Monomer. Associates with 30S ribosomal subunit, binds 16S rRNA.</text>
</comment>
<keyword evidence="8 10" id="KW-0694">RNA-binding</keyword>
<evidence type="ECO:0000256" key="4">
    <source>
        <dbReference type="ARBA" id="ARBA00022730"/>
    </source>
</evidence>
<name>A0A845QL05_9FIRM</name>
<comment type="caution">
    <text evidence="13">The sequence shown here is derived from an EMBL/GenBank/DDBJ whole genome shotgun (WGS) entry which is preliminary data.</text>
</comment>
<evidence type="ECO:0000256" key="9">
    <source>
        <dbReference type="ARBA" id="ARBA00023134"/>
    </source>
</evidence>
<dbReference type="NCBIfam" id="TIGR00157">
    <property type="entry name" value="ribosome small subunit-dependent GTPase A"/>
    <property type="match status" value="1"/>
</dbReference>
<feature type="binding site" evidence="10">
    <location>
        <position position="256"/>
    </location>
    <ligand>
        <name>Zn(2+)</name>
        <dbReference type="ChEBI" id="CHEBI:29105"/>
    </ligand>
</feature>
<dbReference type="GO" id="GO:0019843">
    <property type="term" value="F:rRNA binding"/>
    <property type="evidence" value="ECO:0007669"/>
    <property type="project" value="UniProtKB-KW"/>
</dbReference>
<keyword evidence="7 10" id="KW-0862">Zinc</keyword>
<sequence length="288" mass="32019">MKGIIMKGIGGFYYVKTADGVYQTKGRGIFKKEGITLAVGDNVEMEVLPDGDGIINEILPRKNQFIRPPIANVDCFIVVFAATKPKPNFHVIDKFLIMAEYWDTEVILCVNKCDLAKETALEEIRDIYGSIYPMVFVSGKTGEGIEKLSAQLSGKRAAFAGPSGVGKSTITNLLIPHANMETGTVSQKTQRGKHTTRHVEIFETDNGGLVFDTPGFTSFDILEASEENLASYYPEFAALSYACRFDNCRHIKEPNCAVRAALEEGKVSRIRYDSYLANMEEIKKKKKY</sequence>
<protein>
    <recommendedName>
        <fullName evidence="10">Small ribosomal subunit biogenesis GTPase RsgA</fullName>
        <ecNumber evidence="10">3.6.1.-</ecNumber>
    </recommendedName>
</protein>
<dbReference type="Gene3D" id="3.40.50.300">
    <property type="entry name" value="P-loop containing nucleotide triphosphate hydrolases"/>
    <property type="match status" value="1"/>
</dbReference>
<dbReference type="EMBL" id="QXWK01000019">
    <property type="protein sequence ID" value="NBH62114.1"/>
    <property type="molecule type" value="Genomic_DNA"/>
</dbReference>
<evidence type="ECO:0000256" key="10">
    <source>
        <dbReference type="HAMAP-Rule" id="MF_01820"/>
    </source>
</evidence>
<dbReference type="PROSITE" id="PS50936">
    <property type="entry name" value="ENGC_GTPASE"/>
    <property type="match status" value="1"/>
</dbReference>
<evidence type="ECO:0000256" key="8">
    <source>
        <dbReference type="ARBA" id="ARBA00022884"/>
    </source>
</evidence>
<dbReference type="GO" id="GO:0003924">
    <property type="term" value="F:GTPase activity"/>
    <property type="evidence" value="ECO:0007669"/>
    <property type="project" value="UniProtKB-UniRule"/>
</dbReference>
<comment type="subcellular location">
    <subcellularLocation>
        <location evidence="10">Cytoplasm</location>
    </subcellularLocation>
</comment>
<dbReference type="Gene3D" id="1.10.40.50">
    <property type="entry name" value="Probable gtpase engc, domain 3"/>
    <property type="match status" value="1"/>
</dbReference>
<dbReference type="SUPFAM" id="SSF50249">
    <property type="entry name" value="Nucleic acid-binding proteins"/>
    <property type="match status" value="1"/>
</dbReference>
<comment type="cofactor">
    <cofactor evidence="10">
        <name>Zn(2+)</name>
        <dbReference type="ChEBI" id="CHEBI:29105"/>
    </cofactor>
    <text evidence="10">Binds 1 zinc ion per subunit.</text>
</comment>
<evidence type="ECO:0000259" key="11">
    <source>
        <dbReference type="PROSITE" id="PS50936"/>
    </source>
</evidence>
<evidence type="ECO:0000313" key="13">
    <source>
        <dbReference type="EMBL" id="NBH62114.1"/>
    </source>
</evidence>
<feature type="domain" description="CP-type G" evidence="12">
    <location>
        <begin position="62"/>
        <end position="219"/>
    </location>
</feature>
<evidence type="ECO:0000256" key="5">
    <source>
        <dbReference type="ARBA" id="ARBA00022741"/>
    </source>
</evidence>
<evidence type="ECO:0000259" key="12">
    <source>
        <dbReference type="PROSITE" id="PS51721"/>
    </source>
</evidence>
<dbReference type="CDD" id="cd01854">
    <property type="entry name" value="YjeQ_EngC"/>
    <property type="match status" value="1"/>
</dbReference>
<feature type="binding site" evidence="10">
    <location>
        <begin position="111"/>
        <end position="114"/>
    </location>
    <ligand>
        <name>GTP</name>
        <dbReference type="ChEBI" id="CHEBI:37565"/>
    </ligand>
</feature>
<dbReference type="InterPro" id="IPR031944">
    <property type="entry name" value="RsgA_N"/>
</dbReference>
<dbReference type="GO" id="GO:0005737">
    <property type="term" value="C:cytoplasm"/>
    <property type="evidence" value="ECO:0007669"/>
    <property type="project" value="UniProtKB-SubCell"/>
</dbReference>
<organism evidence="13 14">
    <name type="scientific">Anaerotruncus colihominis</name>
    <dbReference type="NCBI Taxonomy" id="169435"/>
    <lineage>
        <taxon>Bacteria</taxon>
        <taxon>Bacillati</taxon>
        <taxon>Bacillota</taxon>
        <taxon>Clostridia</taxon>
        <taxon>Eubacteriales</taxon>
        <taxon>Oscillospiraceae</taxon>
        <taxon>Anaerotruncus</taxon>
    </lineage>
</organism>
<evidence type="ECO:0000256" key="2">
    <source>
        <dbReference type="ARBA" id="ARBA00022517"/>
    </source>
</evidence>
<feature type="binding site" evidence="10">
    <location>
        <begin position="161"/>
        <end position="169"/>
    </location>
    <ligand>
        <name>GTP</name>
        <dbReference type="ChEBI" id="CHEBI:37565"/>
    </ligand>
</feature>
<dbReference type="PANTHER" id="PTHR32120:SF11">
    <property type="entry name" value="SMALL RIBOSOMAL SUBUNIT BIOGENESIS GTPASE RSGA 1, MITOCHONDRIAL-RELATED"/>
    <property type="match status" value="1"/>
</dbReference>
<keyword evidence="14" id="KW-1185">Reference proteome</keyword>
<dbReference type="InterPro" id="IPR012340">
    <property type="entry name" value="NA-bd_OB-fold"/>
</dbReference>
<feature type="domain" description="EngC GTPase" evidence="11">
    <location>
        <begin position="71"/>
        <end position="217"/>
    </location>
</feature>
<keyword evidence="9 10" id="KW-0342">GTP-binding</keyword>
<keyword evidence="1 10" id="KW-0963">Cytoplasm</keyword>
<keyword evidence="5 10" id="KW-0547">Nucleotide-binding</keyword>
<dbReference type="PROSITE" id="PS51721">
    <property type="entry name" value="G_CP"/>
    <property type="match status" value="1"/>
</dbReference>
<evidence type="ECO:0000256" key="3">
    <source>
        <dbReference type="ARBA" id="ARBA00022723"/>
    </source>
</evidence>
<dbReference type="SUPFAM" id="SSF52540">
    <property type="entry name" value="P-loop containing nucleoside triphosphate hydrolases"/>
    <property type="match status" value="1"/>
</dbReference>
<dbReference type="InterPro" id="IPR010914">
    <property type="entry name" value="RsgA_GTPase_dom"/>
</dbReference>